<dbReference type="STRING" id="1121955.SAMN02745146_1214"/>
<keyword evidence="1" id="KW-1133">Transmembrane helix</keyword>
<feature type="transmembrane region" description="Helical" evidence="1">
    <location>
        <begin position="103"/>
        <end position="122"/>
    </location>
</feature>
<dbReference type="AlphaFoldDB" id="A0A1M6CNE6"/>
<evidence type="ECO:0000313" key="2">
    <source>
        <dbReference type="EMBL" id="SHI62526.1"/>
    </source>
</evidence>
<reference evidence="2 3" key="1">
    <citation type="submission" date="2016-11" db="EMBL/GenBank/DDBJ databases">
        <authorList>
            <person name="Jaros S."/>
            <person name="Januszkiewicz K."/>
            <person name="Wedrychowicz H."/>
        </authorList>
    </citation>
    <scope>NUCLEOTIDE SEQUENCE [LARGE SCALE GENOMIC DNA]</scope>
    <source>
        <strain evidence="2 3">DSM 21074</strain>
    </source>
</reference>
<dbReference type="EMBL" id="FQYN01000002">
    <property type="protein sequence ID" value="SHI62526.1"/>
    <property type="molecule type" value="Genomic_DNA"/>
</dbReference>
<accession>A0A1M6CNE6</accession>
<organism evidence="2 3">
    <name type="scientific">Hymenobacter daecheongensis DSM 21074</name>
    <dbReference type="NCBI Taxonomy" id="1121955"/>
    <lineage>
        <taxon>Bacteria</taxon>
        <taxon>Pseudomonadati</taxon>
        <taxon>Bacteroidota</taxon>
        <taxon>Cytophagia</taxon>
        <taxon>Cytophagales</taxon>
        <taxon>Hymenobacteraceae</taxon>
        <taxon>Hymenobacter</taxon>
    </lineage>
</organism>
<dbReference type="OrthoDB" id="8481923at2"/>
<proteinExistence type="predicted"/>
<feature type="transmembrane region" description="Helical" evidence="1">
    <location>
        <begin position="60"/>
        <end position="82"/>
    </location>
</feature>
<feature type="transmembrane region" description="Helical" evidence="1">
    <location>
        <begin position="189"/>
        <end position="207"/>
    </location>
</feature>
<dbReference type="InterPro" id="IPR025238">
    <property type="entry name" value="DUF4184"/>
</dbReference>
<evidence type="ECO:0000313" key="3">
    <source>
        <dbReference type="Proteomes" id="UP000184418"/>
    </source>
</evidence>
<keyword evidence="3" id="KW-1185">Reference proteome</keyword>
<name>A0A1M6CNE6_9BACT</name>
<evidence type="ECO:0008006" key="4">
    <source>
        <dbReference type="Google" id="ProtNLM"/>
    </source>
</evidence>
<dbReference type="RefSeq" id="WP_073106557.1">
    <property type="nucleotide sequence ID" value="NZ_FQYN01000002.1"/>
</dbReference>
<feature type="transmembrane region" description="Helical" evidence="1">
    <location>
        <begin position="146"/>
        <end position="169"/>
    </location>
</feature>
<keyword evidence="1" id="KW-0812">Transmembrane</keyword>
<keyword evidence="1" id="KW-0472">Membrane</keyword>
<protein>
    <recommendedName>
        <fullName evidence="4">DUF4184 family protein</fullName>
    </recommendedName>
</protein>
<sequence>MPFTPAHPALILPLLRPCRRWLSATGLVLGAMAPDFEYFLRLRPDGIYGHTLAGIFWLDLPLILVFAALFHGLVKQPLVASLPDFLRRRMLPLVGPRWPWRRVLASPVLLGGLVGTVSHLVWDAFTHVDGLAVLHWPALQQPIGPLLLYTWLQLGGTVGGLAAILIYLLRLPATVPRIEPGPAGARRTFWLGIGAAMVVLWGPFAWFSAQIWPFDLSSVVVTGMSAALVGLLAAAAVVRRHGARAAE</sequence>
<dbReference type="Proteomes" id="UP000184418">
    <property type="component" value="Unassembled WGS sequence"/>
</dbReference>
<gene>
    <name evidence="2" type="ORF">SAMN02745146_1214</name>
</gene>
<feature type="transmembrane region" description="Helical" evidence="1">
    <location>
        <begin position="219"/>
        <end position="238"/>
    </location>
</feature>
<evidence type="ECO:0000256" key="1">
    <source>
        <dbReference type="SAM" id="Phobius"/>
    </source>
</evidence>
<dbReference type="Pfam" id="PF13803">
    <property type="entry name" value="DUF4184"/>
    <property type="match status" value="1"/>
</dbReference>